<dbReference type="RefSeq" id="XP_067548503.1">
    <property type="nucleotide sequence ID" value="XM_067692089.1"/>
</dbReference>
<evidence type="ECO:0000313" key="3">
    <source>
        <dbReference type="Proteomes" id="UP000669133"/>
    </source>
</evidence>
<evidence type="ECO:0000256" key="1">
    <source>
        <dbReference type="SAM" id="MobiDB-lite"/>
    </source>
</evidence>
<evidence type="ECO:0000313" key="2">
    <source>
        <dbReference type="EMBL" id="KAG5419387.1"/>
    </source>
</evidence>
<name>A0A8H7ZIN0_9ASCO</name>
<sequence>MLSSHPSKLRSSSRGSTVITTTTITTTIAVATTTTTTTTTTTATITTTTTATITRQLSIPESLPNSVLLVKQFTVGPDSNLAKPLGWPKHVVKMIDQLKQTGPTKPNTTDTTDTTMCVDPGITTTKTKPAASNTTTATSFTHVTPESPPKQSLLAIDNQQVEETTKDCVPEKIC</sequence>
<protein>
    <submittedName>
        <fullName evidence="2">Uncharacterized protein</fullName>
    </submittedName>
</protein>
<proteinExistence type="predicted"/>
<keyword evidence="3" id="KW-1185">Reference proteome</keyword>
<dbReference type="GeneID" id="93651783"/>
<feature type="compositionally biased region" description="Low complexity" evidence="1">
    <location>
        <begin position="123"/>
        <end position="145"/>
    </location>
</feature>
<reference evidence="2 3" key="1">
    <citation type="submission" date="2020-12" db="EMBL/GenBank/DDBJ databases">
        <title>Effect of drift, selection, and recombination on the evolution of hybrid genomes in Candida yeast pathogens.</title>
        <authorList>
            <person name="Mixao V."/>
            <person name="Ksiezopolska E."/>
            <person name="Saus E."/>
            <person name="Boekhout T."/>
            <person name="Gacser A."/>
            <person name="Gabaldon T."/>
        </authorList>
    </citation>
    <scope>NUCLEOTIDE SEQUENCE [LARGE SCALE GENOMIC DNA]</scope>
    <source>
        <strain evidence="2 3">BP57</strain>
    </source>
</reference>
<feature type="region of interest" description="Disordered" evidence="1">
    <location>
        <begin position="123"/>
        <end position="151"/>
    </location>
</feature>
<organism evidence="2 3">
    <name type="scientific">Candida metapsilosis</name>
    <dbReference type="NCBI Taxonomy" id="273372"/>
    <lineage>
        <taxon>Eukaryota</taxon>
        <taxon>Fungi</taxon>
        <taxon>Dikarya</taxon>
        <taxon>Ascomycota</taxon>
        <taxon>Saccharomycotina</taxon>
        <taxon>Pichiomycetes</taxon>
        <taxon>Debaryomycetaceae</taxon>
        <taxon>Candida/Lodderomyces clade</taxon>
        <taxon>Candida</taxon>
    </lineage>
</organism>
<dbReference type="EMBL" id="JAEOAQ010000003">
    <property type="protein sequence ID" value="KAG5419387.1"/>
    <property type="molecule type" value="Genomic_DNA"/>
</dbReference>
<dbReference type="Proteomes" id="UP000669133">
    <property type="component" value="Unassembled WGS sequence"/>
</dbReference>
<comment type="caution">
    <text evidence="2">The sequence shown here is derived from an EMBL/GenBank/DDBJ whole genome shotgun (WGS) entry which is preliminary data.</text>
</comment>
<dbReference type="AlphaFoldDB" id="A0A8H7ZIN0"/>
<gene>
    <name evidence="2" type="ORF">I9W82_003154</name>
</gene>
<accession>A0A8H7ZIN0</accession>